<keyword evidence="3" id="KW-1185">Reference proteome</keyword>
<accession>A0A1Y1ZKZ8</accession>
<comment type="caution">
    <text evidence="2">The sequence shown here is derived from an EMBL/GenBank/DDBJ whole genome shotgun (WGS) entry which is preliminary data.</text>
</comment>
<gene>
    <name evidence="2" type="ORF">BCR34DRAFT_338568</name>
</gene>
<dbReference type="InterPro" id="IPR056125">
    <property type="entry name" value="DUF7708"/>
</dbReference>
<sequence>MEKLISTYSKLSDSLPRFDKLSAAFKGNPDLQRLTGLIYTDILDFHPETYRFFLQKSWKFFFSTLWGNSDIRFHDILNRLSEHSKLIEIAAQTIDIVEARQAFLKMEREWSKREDESTMSQLQATLRWLDTNDEEQENKLDMLYSRAHDHTCG</sequence>
<proteinExistence type="predicted"/>
<organism evidence="2 3">
    <name type="scientific">Clohesyomyces aquaticus</name>
    <dbReference type="NCBI Taxonomy" id="1231657"/>
    <lineage>
        <taxon>Eukaryota</taxon>
        <taxon>Fungi</taxon>
        <taxon>Dikarya</taxon>
        <taxon>Ascomycota</taxon>
        <taxon>Pezizomycotina</taxon>
        <taxon>Dothideomycetes</taxon>
        <taxon>Pleosporomycetidae</taxon>
        <taxon>Pleosporales</taxon>
        <taxon>Lindgomycetaceae</taxon>
        <taxon>Clohesyomyces</taxon>
    </lineage>
</organism>
<name>A0A1Y1ZKZ8_9PLEO</name>
<feature type="domain" description="DUF7708" evidence="1">
    <location>
        <begin position="2"/>
        <end position="94"/>
    </location>
</feature>
<dbReference type="Pfam" id="PF24809">
    <property type="entry name" value="DUF7708"/>
    <property type="match status" value="1"/>
</dbReference>
<evidence type="ECO:0000259" key="1">
    <source>
        <dbReference type="Pfam" id="PF24809"/>
    </source>
</evidence>
<protein>
    <recommendedName>
        <fullName evidence="1">DUF7708 domain-containing protein</fullName>
    </recommendedName>
</protein>
<dbReference type="AlphaFoldDB" id="A0A1Y1ZKZ8"/>
<evidence type="ECO:0000313" key="2">
    <source>
        <dbReference type="EMBL" id="ORY10879.1"/>
    </source>
</evidence>
<dbReference type="Proteomes" id="UP000193144">
    <property type="component" value="Unassembled WGS sequence"/>
</dbReference>
<dbReference type="EMBL" id="MCFA01000067">
    <property type="protein sequence ID" value="ORY10879.1"/>
    <property type="molecule type" value="Genomic_DNA"/>
</dbReference>
<reference evidence="2 3" key="1">
    <citation type="submission" date="2016-07" db="EMBL/GenBank/DDBJ databases">
        <title>Pervasive Adenine N6-methylation of Active Genes in Fungi.</title>
        <authorList>
            <consortium name="DOE Joint Genome Institute"/>
            <person name="Mondo S.J."/>
            <person name="Dannebaum R.O."/>
            <person name="Kuo R.C."/>
            <person name="Labutti K."/>
            <person name="Haridas S."/>
            <person name="Kuo A."/>
            <person name="Salamov A."/>
            <person name="Ahrendt S.R."/>
            <person name="Lipzen A."/>
            <person name="Sullivan W."/>
            <person name="Andreopoulos W.B."/>
            <person name="Clum A."/>
            <person name="Lindquist E."/>
            <person name="Daum C."/>
            <person name="Ramamoorthy G.K."/>
            <person name="Gryganskyi A."/>
            <person name="Culley D."/>
            <person name="Magnuson J.K."/>
            <person name="James T.Y."/>
            <person name="O'Malley M.A."/>
            <person name="Stajich J.E."/>
            <person name="Spatafora J.W."/>
            <person name="Visel A."/>
            <person name="Grigoriev I.V."/>
        </authorList>
    </citation>
    <scope>NUCLEOTIDE SEQUENCE [LARGE SCALE GENOMIC DNA]</scope>
    <source>
        <strain evidence="2 3">CBS 115471</strain>
    </source>
</reference>
<dbReference type="OrthoDB" id="7464126at2759"/>
<evidence type="ECO:0000313" key="3">
    <source>
        <dbReference type="Proteomes" id="UP000193144"/>
    </source>
</evidence>